<feature type="transmembrane region" description="Helical" evidence="1">
    <location>
        <begin position="160"/>
        <end position="181"/>
    </location>
</feature>
<keyword evidence="1" id="KW-1133">Transmembrane helix</keyword>
<dbReference type="SMART" id="SM00460">
    <property type="entry name" value="TGc"/>
    <property type="match status" value="1"/>
</dbReference>
<sequence>MARIYQVPSHARGWLTLAIIATSLPQLVDGPWWQSPLLLLVLGWRALVDRQRLLLPGRVVRLALLLATVAATWQSFGRLHGPEAGTALITGLFALKYLELVGKRDAYVLIVLGYFVCATILLFHQGPLAALYVVGCLVLLTASLAGINYSDTHARGRQHLGVAAVMVLQALPLAAILFVLVPRVAPLWNMHLDSGQARTGMSDSMSPGQVSRLTESAELAFRVQFDGPAPAPSQRYWRGLTYSYFDGTTWRQARPPGWGERDTLYHGRGPAPDWYRGLRAAASGPAWEYRVIMEPSQQRWLYALAVPFTDLDGLALARDLRLVADAPVTGTLGYRVRSVPAAGAGATLDGAERALMLSLPEQGNERARALAADWRRRYPNDRALVNAALGYFREQPFFYTLEPPPVTGDTVDRFLFDTRRGFCEHYASSFTFLMRAAGVPARVVAGYQGGEPNGDYLQVRQYDAHAWSEVWLAGRWVRVDPTGAVAPDRIELGLRQAMRNRSADQADGEGGAFGRLPVLFRLQQWADYVDFNWQKWVLGYRQEEQRDLLERLLGAVTPTRIALALLVAVLLVTGLLALLVLNRRRDQPARPLEREFRRLRQALGRRGLALPEAVSAAGLEAAVVRRWPAAAGAAGHWRRYFEHLAYRRDGDPPRSERLQLARRRRALIRALRG</sequence>
<gene>
    <name evidence="3" type="ORF">LL252_07720</name>
</gene>
<keyword evidence="1" id="KW-0812">Transmembrane</keyword>
<feature type="transmembrane region" description="Helical" evidence="1">
    <location>
        <begin position="561"/>
        <end position="581"/>
    </location>
</feature>
<dbReference type="Pfam" id="PF11992">
    <property type="entry name" value="TgpA_N"/>
    <property type="match status" value="1"/>
</dbReference>
<keyword evidence="4" id="KW-1185">Reference proteome</keyword>
<dbReference type="RefSeq" id="WP_228233663.1">
    <property type="nucleotide sequence ID" value="NZ_JAJGNA010000007.1"/>
</dbReference>
<evidence type="ECO:0000256" key="1">
    <source>
        <dbReference type="SAM" id="Phobius"/>
    </source>
</evidence>
<protein>
    <submittedName>
        <fullName evidence="3">DUF3488 and transglutaminase-like domain-containing protein</fullName>
    </submittedName>
</protein>
<dbReference type="Pfam" id="PF01841">
    <property type="entry name" value="Transglut_core"/>
    <property type="match status" value="1"/>
</dbReference>
<evidence type="ECO:0000313" key="4">
    <source>
        <dbReference type="Proteomes" id="UP001108027"/>
    </source>
</evidence>
<dbReference type="InterPro" id="IPR002931">
    <property type="entry name" value="Transglutaminase-like"/>
</dbReference>
<evidence type="ECO:0000313" key="3">
    <source>
        <dbReference type="EMBL" id="MCC4308460.1"/>
    </source>
</evidence>
<organism evidence="3 4">
    <name type="scientific">Alloalcanivorax marinus</name>
    <dbReference type="NCBI Taxonomy" id="1177169"/>
    <lineage>
        <taxon>Bacteria</taxon>
        <taxon>Pseudomonadati</taxon>
        <taxon>Pseudomonadota</taxon>
        <taxon>Gammaproteobacteria</taxon>
        <taxon>Oceanospirillales</taxon>
        <taxon>Alcanivoracaceae</taxon>
        <taxon>Alloalcanivorax</taxon>
    </lineage>
</organism>
<accession>A0A9Q3YP48</accession>
<dbReference type="InterPro" id="IPR021878">
    <property type="entry name" value="TgpA_N"/>
</dbReference>
<dbReference type="PANTHER" id="PTHR42736">
    <property type="entry name" value="PROTEIN-GLUTAMINE GAMMA-GLUTAMYLTRANSFERASE"/>
    <property type="match status" value="1"/>
</dbReference>
<dbReference type="Proteomes" id="UP001108027">
    <property type="component" value="Unassembled WGS sequence"/>
</dbReference>
<reference evidence="3" key="1">
    <citation type="submission" date="2021-10" db="EMBL/GenBank/DDBJ databases">
        <title>The diversity and Nitrogen Metabolism of Culturable Nitrate-Utilizing Bacteria Within the Oxygen Minimum Zone of the Changjiang (Yangtze River)Estuary.</title>
        <authorList>
            <person name="Zhang D."/>
            <person name="Zheng J."/>
            <person name="Liu S."/>
            <person name="He W."/>
        </authorList>
    </citation>
    <scope>NUCLEOTIDE SEQUENCE</scope>
    <source>
        <strain evidence="3">FXH-223</strain>
    </source>
</reference>
<comment type="caution">
    <text evidence="3">The sequence shown here is derived from an EMBL/GenBank/DDBJ whole genome shotgun (WGS) entry which is preliminary data.</text>
</comment>
<dbReference type="EMBL" id="JAJGNA010000007">
    <property type="protein sequence ID" value="MCC4308460.1"/>
    <property type="molecule type" value="Genomic_DNA"/>
</dbReference>
<dbReference type="InterPro" id="IPR038765">
    <property type="entry name" value="Papain-like_cys_pep_sf"/>
</dbReference>
<feature type="transmembrane region" description="Helical" evidence="1">
    <location>
        <begin position="129"/>
        <end position="148"/>
    </location>
</feature>
<feature type="transmembrane region" description="Helical" evidence="1">
    <location>
        <begin position="106"/>
        <end position="123"/>
    </location>
</feature>
<dbReference type="PANTHER" id="PTHR42736:SF1">
    <property type="entry name" value="PROTEIN-GLUTAMINE GAMMA-GLUTAMYLTRANSFERASE"/>
    <property type="match status" value="1"/>
</dbReference>
<keyword evidence="1" id="KW-0472">Membrane</keyword>
<dbReference type="Gene3D" id="3.10.620.30">
    <property type="match status" value="1"/>
</dbReference>
<proteinExistence type="predicted"/>
<dbReference type="AlphaFoldDB" id="A0A9Q3YP48"/>
<evidence type="ECO:0000259" key="2">
    <source>
        <dbReference type="SMART" id="SM00460"/>
    </source>
</evidence>
<name>A0A9Q3YP48_9GAMM</name>
<feature type="domain" description="Transglutaminase-like" evidence="2">
    <location>
        <begin position="415"/>
        <end position="483"/>
    </location>
</feature>
<dbReference type="InterPro" id="IPR052901">
    <property type="entry name" value="Bact_TGase-like"/>
</dbReference>
<dbReference type="SUPFAM" id="SSF54001">
    <property type="entry name" value="Cysteine proteinases"/>
    <property type="match status" value="1"/>
</dbReference>